<dbReference type="Gene3D" id="3.90.226.10">
    <property type="entry name" value="2-enoyl-CoA Hydratase, Chain A, domain 1"/>
    <property type="match status" value="1"/>
</dbReference>
<dbReference type="SUPFAM" id="SSF52096">
    <property type="entry name" value="ClpP/crotonase"/>
    <property type="match status" value="1"/>
</dbReference>
<comment type="function">
    <text evidence="7 8">Cleaves peptides in various proteins in a process that requires ATP hydrolysis. Has a chymotrypsin-like activity. Plays a major role in the degradation of misfolded proteins.</text>
</comment>
<dbReference type="AlphaFoldDB" id="A0A6M3RSB4"/>
<evidence type="ECO:0000313" key="13">
    <source>
        <dbReference type="EMBL" id="QJD20905.1"/>
    </source>
</evidence>
<evidence type="ECO:0000256" key="8">
    <source>
        <dbReference type="HAMAP-Rule" id="MF_00444"/>
    </source>
</evidence>
<proteinExistence type="inferred from homology"/>
<comment type="subunit">
    <text evidence="8">Component of the chloroplastic Clp protease core complex.</text>
</comment>
<dbReference type="EMBL" id="MN857160">
    <property type="protein sequence ID" value="QJD20905.1"/>
    <property type="molecule type" value="Genomic_DNA"/>
</dbReference>
<dbReference type="GO" id="GO:0009368">
    <property type="term" value="C:endopeptidase Clp complex"/>
    <property type="evidence" value="ECO:0007669"/>
    <property type="project" value="TreeGrafter"/>
</dbReference>
<comment type="subcellular location">
    <subcellularLocation>
        <location evidence="8">Plastid</location>
        <location evidence="8">Chloroplast stroma</location>
    </subcellularLocation>
</comment>
<keyword evidence="3 8" id="KW-0645">Protease</keyword>
<feature type="active site" evidence="8 10">
    <location>
        <position position="126"/>
    </location>
</feature>
<geneLocation type="chloroplast" evidence="13"/>
<dbReference type="GO" id="GO:0004176">
    <property type="term" value="F:ATP-dependent peptidase activity"/>
    <property type="evidence" value="ECO:0007669"/>
    <property type="project" value="InterPro"/>
</dbReference>
<keyword evidence="13" id="KW-0150">Chloroplast</keyword>
<dbReference type="PANTHER" id="PTHR10381">
    <property type="entry name" value="ATP-DEPENDENT CLP PROTEASE PROTEOLYTIC SUBUNIT"/>
    <property type="match status" value="1"/>
</dbReference>
<evidence type="ECO:0000256" key="3">
    <source>
        <dbReference type="ARBA" id="ARBA00022670"/>
    </source>
</evidence>
<evidence type="ECO:0000256" key="9">
    <source>
        <dbReference type="PROSITE-ProRule" id="PRU10085"/>
    </source>
</evidence>
<evidence type="ECO:0000256" key="6">
    <source>
        <dbReference type="ARBA" id="ARBA00034021"/>
    </source>
</evidence>
<dbReference type="HAMAP" id="MF_00444">
    <property type="entry name" value="ClpP"/>
    <property type="match status" value="1"/>
</dbReference>
<dbReference type="InterPro" id="IPR033135">
    <property type="entry name" value="ClpP_His_AS"/>
</dbReference>
<evidence type="ECO:0000256" key="7">
    <source>
        <dbReference type="ARBA" id="ARBA00055217"/>
    </source>
</evidence>
<dbReference type="FunFam" id="3.90.226.10:FF:000006">
    <property type="entry name" value="ATP-dependent Clp protease proteolytic subunit"/>
    <property type="match status" value="1"/>
</dbReference>
<dbReference type="InterPro" id="IPR018215">
    <property type="entry name" value="ClpP_Ser_AS"/>
</dbReference>
<name>A0A6M3RSB4_9FABA</name>
<dbReference type="GO" id="GO:0006515">
    <property type="term" value="P:protein quality control for misfolded or incompletely synthesized proteins"/>
    <property type="evidence" value="ECO:0007669"/>
    <property type="project" value="TreeGrafter"/>
</dbReference>
<dbReference type="PANTHER" id="PTHR10381:SF15">
    <property type="entry name" value="CHLOROPLASTIC ATP-DEPENDENT CLP PROTEASE PROTEOLYTIC SUBUNIT 1"/>
    <property type="match status" value="1"/>
</dbReference>
<sequence length="213" mass="24131">MPVGIPKVPYLMPGEDEPSWVDLYHRLYEERLLFLGSEINSEIANQLNGLMIFLSIQDKTRDLYLFINSPGGEVISGMAIFDTMQFVEAEVQTICIGVAASMASLILLGGEITKRLALPHTWIMIHQPVFSLGNEKTGECALEVDELLKMYDDIVNVYVQRTGKPSWQISKDMKRDFFMSAEEAKDYGIVDDIADFFYLNLFNRLVETSDGIE</sequence>
<evidence type="ECO:0000256" key="4">
    <source>
        <dbReference type="ARBA" id="ARBA00022801"/>
    </source>
</evidence>
<dbReference type="GO" id="GO:0051117">
    <property type="term" value="F:ATPase binding"/>
    <property type="evidence" value="ECO:0007669"/>
    <property type="project" value="TreeGrafter"/>
</dbReference>
<dbReference type="InterPro" id="IPR023562">
    <property type="entry name" value="ClpP/TepA"/>
</dbReference>
<evidence type="ECO:0000256" key="11">
    <source>
        <dbReference type="RuleBase" id="RU000549"/>
    </source>
</evidence>
<keyword evidence="5 8" id="KW-0720">Serine protease</keyword>
<dbReference type="CDD" id="cd07017">
    <property type="entry name" value="S14_ClpP_2"/>
    <property type="match status" value="1"/>
</dbReference>
<evidence type="ECO:0000256" key="2">
    <source>
        <dbReference type="ARBA" id="ARBA00022640"/>
    </source>
</evidence>
<accession>A0A6M3RSB4</accession>
<keyword evidence="4 8" id="KW-0378">Hydrolase</keyword>
<comment type="similarity">
    <text evidence="1 8 12">Belongs to the peptidase S14 family.</text>
</comment>
<evidence type="ECO:0000256" key="1">
    <source>
        <dbReference type="ARBA" id="ARBA00007039"/>
    </source>
</evidence>
<dbReference type="EC" id="3.4.21.92" evidence="8 11"/>
<dbReference type="GO" id="GO:0009570">
    <property type="term" value="C:chloroplast stroma"/>
    <property type="evidence" value="ECO:0007669"/>
    <property type="project" value="UniProtKB-SubCell"/>
</dbReference>
<keyword evidence="2 13" id="KW-0934">Plastid</keyword>
<dbReference type="InterPro" id="IPR001907">
    <property type="entry name" value="ClpP"/>
</dbReference>
<feature type="active site" description="Nucleophile" evidence="8">
    <location>
        <position position="101"/>
    </location>
</feature>
<dbReference type="Pfam" id="PF00574">
    <property type="entry name" value="CLP_protease"/>
    <property type="match status" value="1"/>
</dbReference>
<dbReference type="PRINTS" id="PR00127">
    <property type="entry name" value="CLPPROTEASEP"/>
</dbReference>
<gene>
    <name evidence="8 13" type="primary">clpP</name>
</gene>
<dbReference type="PROSITE" id="PS00381">
    <property type="entry name" value="CLP_PROTEASE_SER"/>
    <property type="match status" value="1"/>
</dbReference>
<organism evidence="13">
    <name type="scientific">Trifolium alexandrinum</name>
    <dbReference type="NCBI Taxonomy" id="97006"/>
    <lineage>
        <taxon>Eukaryota</taxon>
        <taxon>Viridiplantae</taxon>
        <taxon>Streptophyta</taxon>
        <taxon>Embryophyta</taxon>
        <taxon>Tracheophyta</taxon>
        <taxon>Spermatophyta</taxon>
        <taxon>Magnoliopsida</taxon>
        <taxon>eudicotyledons</taxon>
        <taxon>Gunneridae</taxon>
        <taxon>Pentapetalae</taxon>
        <taxon>rosids</taxon>
        <taxon>fabids</taxon>
        <taxon>Fabales</taxon>
        <taxon>Fabaceae</taxon>
        <taxon>Papilionoideae</taxon>
        <taxon>50 kb inversion clade</taxon>
        <taxon>NPAAA clade</taxon>
        <taxon>Hologalegina</taxon>
        <taxon>IRL clade</taxon>
        <taxon>Trifolieae</taxon>
        <taxon>Trifolium</taxon>
    </lineage>
</organism>
<dbReference type="PROSITE" id="PS00382">
    <property type="entry name" value="CLP_PROTEASE_HIS"/>
    <property type="match status" value="1"/>
</dbReference>
<evidence type="ECO:0000256" key="12">
    <source>
        <dbReference type="RuleBase" id="RU003567"/>
    </source>
</evidence>
<feature type="active site" evidence="9">
    <location>
        <position position="101"/>
    </location>
</feature>
<dbReference type="InterPro" id="IPR029045">
    <property type="entry name" value="ClpP/crotonase-like_dom_sf"/>
</dbReference>
<dbReference type="GO" id="GO:0004252">
    <property type="term" value="F:serine-type endopeptidase activity"/>
    <property type="evidence" value="ECO:0007669"/>
    <property type="project" value="UniProtKB-UniRule"/>
</dbReference>
<evidence type="ECO:0000256" key="5">
    <source>
        <dbReference type="ARBA" id="ARBA00022825"/>
    </source>
</evidence>
<evidence type="ECO:0000256" key="10">
    <source>
        <dbReference type="PROSITE-ProRule" id="PRU10086"/>
    </source>
</evidence>
<comment type="catalytic activity">
    <reaction evidence="6 8 10">
        <text>Hydrolysis of proteins to small peptides in the presence of ATP and magnesium. alpha-casein is the usual test substrate. In the absence of ATP, only oligopeptides shorter than five residues are hydrolyzed (such as succinyl-Leu-Tyr-|-NHMec, and Leu-Tyr-Leu-|-Tyr-Trp, in which cleavage of the -Tyr-|-Leu- and -Tyr-|-Trp bonds also occurs).</text>
        <dbReference type="EC" id="3.4.21.92"/>
    </reaction>
</comment>
<reference evidence="13" key="1">
    <citation type="submission" date="2019-12" db="EMBL/GenBank/DDBJ databases">
        <authorList>
            <person name="Xiong Y."/>
        </authorList>
    </citation>
    <scope>NUCLEOTIDE SEQUENCE</scope>
</reference>
<protein>
    <recommendedName>
        <fullName evidence="8 12">ATP-dependent Clp protease proteolytic subunit</fullName>
        <ecNumber evidence="8 11">3.4.21.92</ecNumber>
    </recommendedName>
    <alternativeName>
        <fullName evidence="8">Endopeptidase Clp</fullName>
    </alternativeName>
</protein>